<feature type="transmembrane region" description="Helical" evidence="2">
    <location>
        <begin position="66"/>
        <end position="91"/>
    </location>
</feature>
<name>A0A1A9W5N5_9MUSC</name>
<proteinExistence type="predicted"/>
<dbReference type="EnsemblMetazoa" id="GBRI007145-RA">
    <property type="protein sequence ID" value="GBRI007145-PA"/>
    <property type="gene ID" value="GBRI007145"/>
</dbReference>
<evidence type="ECO:0000313" key="4">
    <source>
        <dbReference type="Proteomes" id="UP000091820"/>
    </source>
</evidence>
<keyword evidence="2" id="KW-0812">Transmembrane</keyword>
<accession>A0A1A9W5N5</accession>
<sequence>MMRCQWDDGQPPPPLPPPDGQPPEPPPFEELPLLDINFFITIIPDRSKAILETIKAFPAKIYNIPIAIGIMLIIFVATPIINMPIIFFILARPAKKVLLPRILTLTLCKCISYCLTILTN</sequence>
<evidence type="ECO:0000313" key="3">
    <source>
        <dbReference type="EnsemblMetazoa" id="GBRI007145-PA"/>
    </source>
</evidence>
<keyword evidence="2" id="KW-1133">Transmembrane helix</keyword>
<keyword evidence="4" id="KW-1185">Reference proteome</keyword>
<feature type="compositionally biased region" description="Pro residues" evidence="1">
    <location>
        <begin position="10"/>
        <end position="27"/>
    </location>
</feature>
<reference evidence="4" key="1">
    <citation type="submission" date="2014-03" db="EMBL/GenBank/DDBJ databases">
        <authorList>
            <person name="Aksoy S."/>
            <person name="Warren W."/>
            <person name="Wilson R.K."/>
        </authorList>
    </citation>
    <scope>NUCLEOTIDE SEQUENCE [LARGE SCALE GENOMIC DNA]</scope>
    <source>
        <strain evidence="4">IAEA</strain>
    </source>
</reference>
<dbReference type="Proteomes" id="UP000091820">
    <property type="component" value="Unassembled WGS sequence"/>
</dbReference>
<evidence type="ECO:0000256" key="2">
    <source>
        <dbReference type="SAM" id="Phobius"/>
    </source>
</evidence>
<keyword evidence="2" id="KW-0472">Membrane</keyword>
<feature type="region of interest" description="Disordered" evidence="1">
    <location>
        <begin position="1"/>
        <end position="27"/>
    </location>
</feature>
<organism evidence="3 4">
    <name type="scientific">Glossina brevipalpis</name>
    <dbReference type="NCBI Taxonomy" id="37001"/>
    <lineage>
        <taxon>Eukaryota</taxon>
        <taxon>Metazoa</taxon>
        <taxon>Ecdysozoa</taxon>
        <taxon>Arthropoda</taxon>
        <taxon>Hexapoda</taxon>
        <taxon>Insecta</taxon>
        <taxon>Pterygota</taxon>
        <taxon>Neoptera</taxon>
        <taxon>Endopterygota</taxon>
        <taxon>Diptera</taxon>
        <taxon>Brachycera</taxon>
        <taxon>Muscomorpha</taxon>
        <taxon>Hippoboscoidea</taxon>
        <taxon>Glossinidae</taxon>
        <taxon>Glossina</taxon>
    </lineage>
</organism>
<reference evidence="3" key="2">
    <citation type="submission" date="2020-05" db="UniProtKB">
        <authorList>
            <consortium name="EnsemblMetazoa"/>
        </authorList>
    </citation>
    <scope>IDENTIFICATION</scope>
    <source>
        <strain evidence="3">IAEA</strain>
    </source>
</reference>
<dbReference type="AlphaFoldDB" id="A0A1A9W5N5"/>
<protein>
    <submittedName>
        <fullName evidence="3">Uncharacterized protein</fullName>
    </submittedName>
</protein>
<feature type="transmembrane region" description="Helical" evidence="2">
    <location>
        <begin position="98"/>
        <end position="118"/>
    </location>
</feature>
<dbReference type="VEuPathDB" id="VectorBase:GBRI007145"/>
<evidence type="ECO:0000256" key="1">
    <source>
        <dbReference type="SAM" id="MobiDB-lite"/>
    </source>
</evidence>